<dbReference type="Proteomes" id="UP001608902">
    <property type="component" value="Unassembled WGS sequence"/>
</dbReference>
<reference evidence="2 3" key="1">
    <citation type="submission" date="2024-08" db="EMBL/GenBank/DDBJ databases">
        <title>Gnathostoma spinigerum genome.</title>
        <authorList>
            <person name="Gonzalez-Bertolin B."/>
            <person name="Monzon S."/>
            <person name="Zaballos A."/>
            <person name="Jimenez P."/>
            <person name="Dekumyoy P."/>
            <person name="Varona S."/>
            <person name="Cuesta I."/>
            <person name="Sumanam S."/>
            <person name="Adisakwattana P."/>
            <person name="Gasser R.B."/>
            <person name="Hernandez-Gonzalez A."/>
            <person name="Young N.D."/>
            <person name="Perteguer M.J."/>
        </authorList>
    </citation>
    <scope>NUCLEOTIDE SEQUENCE [LARGE SCALE GENOMIC DNA]</scope>
    <source>
        <strain evidence="2">AL3</strain>
        <tissue evidence="2">Liver</tissue>
    </source>
</reference>
<dbReference type="SUPFAM" id="SSF56112">
    <property type="entry name" value="Protein kinase-like (PK-like)"/>
    <property type="match status" value="1"/>
</dbReference>
<evidence type="ECO:0000259" key="1">
    <source>
        <dbReference type="SMART" id="SM00587"/>
    </source>
</evidence>
<dbReference type="SMART" id="SM00587">
    <property type="entry name" value="CHK"/>
    <property type="match status" value="1"/>
</dbReference>
<dbReference type="InterPro" id="IPR052961">
    <property type="entry name" value="Oxido-Kinase-like_Enzymes"/>
</dbReference>
<dbReference type="Pfam" id="PF07914">
    <property type="entry name" value="DUF1679"/>
    <property type="match status" value="1"/>
</dbReference>
<accession>A0ABD6EBJ2</accession>
<evidence type="ECO:0000313" key="3">
    <source>
        <dbReference type="Proteomes" id="UP001608902"/>
    </source>
</evidence>
<dbReference type="PANTHER" id="PTHR23020:SF41">
    <property type="entry name" value="AMINOGLYCOSIDE PHOSPHOTRANSFERASE DOMAIN-CONTAINING PROTEIN"/>
    <property type="match status" value="1"/>
</dbReference>
<gene>
    <name evidence="2" type="ORF">AB6A40_000359</name>
</gene>
<dbReference type="InterPro" id="IPR011009">
    <property type="entry name" value="Kinase-like_dom_sf"/>
</dbReference>
<comment type="caution">
    <text evidence="2">The sequence shown here is derived from an EMBL/GenBank/DDBJ whole genome shotgun (WGS) entry which is preliminary data.</text>
</comment>
<name>A0ABD6EBJ2_9BILA</name>
<organism evidence="2 3">
    <name type="scientific">Gnathostoma spinigerum</name>
    <dbReference type="NCBI Taxonomy" id="75299"/>
    <lineage>
        <taxon>Eukaryota</taxon>
        <taxon>Metazoa</taxon>
        <taxon>Ecdysozoa</taxon>
        <taxon>Nematoda</taxon>
        <taxon>Chromadorea</taxon>
        <taxon>Rhabditida</taxon>
        <taxon>Spirurina</taxon>
        <taxon>Gnathostomatomorpha</taxon>
        <taxon>Gnathostomatoidea</taxon>
        <taxon>Gnathostomatidae</taxon>
        <taxon>Gnathostoma</taxon>
    </lineage>
</organism>
<sequence length="405" mass="46918">MVTNYSSSYFYNTKYDIDFILEQLRINLTDPIGNNRTDYSKKNMVNFETEDIGGEAAFFGRILRVEFTWRNPQNNVQSLVLKLPTVSRATSFMSGPLKLNDAEAEAKCSANMVYLEFAHMNEISFYRTFKEIRDKLLIPRFYFGFPYVKSDNEGIIAMEDMRPTTVVIQPLPGFKLPYLKSLAIYVARLQHYCAFSGASINQFRKDNEKESICYIQMATHMSKTFVNECRTDLKPFFDKLQHLFTLDNYYNCVFDKPKFGSSAVVCHGDFWSNNILWKKGPNGEPTPEIGSVVDWQTTHLGNYCEDLMRALTLHVSGEERLRITDEILRIYHSTLTELNNGIEPFTFQNVKQAYKAALPSVTLFMGFGVSMYYYMPSVCPDEAMKEELISRYKILLLEVIEEYHL</sequence>
<dbReference type="PANTHER" id="PTHR23020">
    <property type="entry name" value="UNCHARACTERIZED NUCLEAR HORMONE RECEPTOR-RELATED"/>
    <property type="match status" value="1"/>
</dbReference>
<evidence type="ECO:0000313" key="2">
    <source>
        <dbReference type="EMBL" id="MFH4973650.1"/>
    </source>
</evidence>
<feature type="domain" description="CHK kinase-like" evidence="1">
    <location>
        <begin position="156"/>
        <end position="341"/>
    </location>
</feature>
<proteinExistence type="predicted"/>
<protein>
    <recommendedName>
        <fullName evidence="1">CHK kinase-like domain-containing protein</fullName>
    </recommendedName>
</protein>
<dbReference type="AlphaFoldDB" id="A0ABD6EBJ2"/>
<dbReference type="InterPro" id="IPR012877">
    <property type="entry name" value="Dhs-27"/>
</dbReference>
<dbReference type="Gene3D" id="3.90.1200.10">
    <property type="match status" value="1"/>
</dbReference>
<keyword evidence="3" id="KW-1185">Reference proteome</keyword>
<dbReference type="InterPro" id="IPR015897">
    <property type="entry name" value="CHK_kinase-like"/>
</dbReference>
<dbReference type="EMBL" id="JBGFUD010000098">
    <property type="protein sequence ID" value="MFH4973650.1"/>
    <property type="molecule type" value="Genomic_DNA"/>
</dbReference>